<keyword evidence="7" id="KW-1185">Reference proteome</keyword>
<dbReference type="SMART" id="SM00195">
    <property type="entry name" value="DSPc"/>
    <property type="match status" value="1"/>
</dbReference>
<dbReference type="InterPro" id="IPR000387">
    <property type="entry name" value="Tyr_Pase_dom"/>
</dbReference>
<feature type="domain" description="Tyrosine specific protein phosphatases" evidence="5">
    <location>
        <begin position="1126"/>
        <end position="1195"/>
    </location>
</feature>
<name>A0A316YT80_9BASI</name>
<evidence type="ECO:0000259" key="4">
    <source>
        <dbReference type="PROSITE" id="PS50054"/>
    </source>
</evidence>
<keyword evidence="2" id="KW-0904">Protein phosphatase</keyword>
<dbReference type="GO" id="GO:0008138">
    <property type="term" value="F:protein tyrosine/serine/threonine phosphatase activity"/>
    <property type="evidence" value="ECO:0007669"/>
    <property type="project" value="InterPro"/>
</dbReference>
<dbReference type="InterPro" id="IPR016130">
    <property type="entry name" value="Tyr_Pase_AS"/>
</dbReference>
<dbReference type="GO" id="GO:0033260">
    <property type="term" value="P:nuclear DNA replication"/>
    <property type="evidence" value="ECO:0007669"/>
    <property type="project" value="InterPro"/>
</dbReference>
<dbReference type="PANTHER" id="PTHR47550">
    <property type="entry name" value="DUAL SPECIFICITY PROTEIN PHOSPHATASE PPS1"/>
    <property type="match status" value="1"/>
</dbReference>
<protein>
    <submittedName>
        <fullName evidence="6">Uncharacterized protein</fullName>
    </submittedName>
</protein>
<evidence type="ECO:0000259" key="5">
    <source>
        <dbReference type="PROSITE" id="PS50056"/>
    </source>
</evidence>
<dbReference type="InterPro" id="IPR053239">
    <property type="entry name" value="Dual_spec_PTase"/>
</dbReference>
<dbReference type="InParanoid" id="A0A316YT80"/>
<feature type="compositionally biased region" description="Polar residues" evidence="3">
    <location>
        <begin position="51"/>
        <end position="77"/>
    </location>
</feature>
<evidence type="ECO:0000256" key="1">
    <source>
        <dbReference type="ARBA" id="ARBA00022801"/>
    </source>
</evidence>
<dbReference type="InterPro" id="IPR047949">
    <property type="entry name" value="PPS1_DSP"/>
</dbReference>
<dbReference type="InterPro" id="IPR029021">
    <property type="entry name" value="Prot-tyrosine_phosphatase-like"/>
</dbReference>
<accession>A0A316YT80</accession>
<feature type="compositionally biased region" description="Polar residues" evidence="3">
    <location>
        <begin position="992"/>
        <end position="1008"/>
    </location>
</feature>
<dbReference type="PROSITE" id="PS00383">
    <property type="entry name" value="TYR_PHOSPHATASE_1"/>
    <property type="match status" value="1"/>
</dbReference>
<dbReference type="Proteomes" id="UP000245768">
    <property type="component" value="Unassembled WGS sequence"/>
</dbReference>
<organism evidence="6 7">
    <name type="scientific">Acaromyces ingoldii</name>
    <dbReference type="NCBI Taxonomy" id="215250"/>
    <lineage>
        <taxon>Eukaryota</taxon>
        <taxon>Fungi</taxon>
        <taxon>Dikarya</taxon>
        <taxon>Basidiomycota</taxon>
        <taxon>Ustilaginomycotina</taxon>
        <taxon>Exobasidiomycetes</taxon>
        <taxon>Exobasidiales</taxon>
        <taxon>Cryptobasidiaceae</taxon>
        <taxon>Acaromyces</taxon>
    </lineage>
</organism>
<feature type="compositionally biased region" description="Low complexity" evidence="3">
    <location>
        <begin position="689"/>
        <end position="701"/>
    </location>
</feature>
<feature type="region of interest" description="Disordered" evidence="3">
    <location>
        <begin position="275"/>
        <end position="302"/>
    </location>
</feature>
<feature type="region of interest" description="Disordered" evidence="3">
    <location>
        <begin position="983"/>
        <end position="1010"/>
    </location>
</feature>
<dbReference type="Gene3D" id="3.90.190.10">
    <property type="entry name" value="Protein tyrosine phosphatase superfamily"/>
    <property type="match status" value="2"/>
</dbReference>
<evidence type="ECO:0000256" key="2">
    <source>
        <dbReference type="ARBA" id="ARBA00022912"/>
    </source>
</evidence>
<reference evidence="6 7" key="1">
    <citation type="journal article" date="2018" name="Mol. Biol. Evol.">
        <title>Broad Genomic Sampling Reveals a Smut Pathogenic Ancestry of the Fungal Clade Ustilaginomycotina.</title>
        <authorList>
            <person name="Kijpornyongpan T."/>
            <person name="Mondo S.J."/>
            <person name="Barry K."/>
            <person name="Sandor L."/>
            <person name="Lee J."/>
            <person name="Lipzen A."/>
            <person name="Pangilinan J."/>
            <person name="LaButti K."/>
            <person name="Hainaut M."/>
            <person name="Henrissat B."/>
            <person name="Grigoriev I.V."/>
            <person name="Spatafora J.W."/>
            <person name="Aime M.C."/>
        </authorList>
    </citation>
    <scope>NUCLEOTIDE SEQUENCE [LARGE SCALE GENOMIC DNA]</scope>
    <source>
        <strain evidence="6 7">MCA 4198</strain>
    </source>
</reference>
<dbReference type="GeneID" id="37039877"/>
<feature type="compositionally biased region" description="Basic residues" evidence="3">
    <location>
        <begin position="679"/>
        <end position="688"/>
    </location>
</feature>
<evidence type="ECO:0000313" key="6">
    <source>
        <dbReference type="EMBL" id="PWN90945.1"/>
    </source>
</evidence>
<feature type="region of interest" description="Disordered" evidence="3">
    <location>
        <begin position="565"/>
        <end position="586"/>
    </location>
</feature>
<dbReference type="Pfam" id="PF00782">
    <property type="entry name" value="DSPc"/>
    <property type="match status" value="1"/>
</dbReference>
<dbReference type="GO" id="GO:0005634">
    <property type="term" value="C:nucleus"/>
    <property type="evidence" value="ECO:0007669"/>
    <property type="project" value="GOC"/>
</dbReference>
<feature type="compositionally biased region" description="Low complexity" evidence="3">
    <location>
        <begin position="1222"/>
        <end position="1237"/>
    </location>
</feature>
<feature type="compositionally biased region" description="Low complexity" evidence="3">
    <location>
        <begin position="568"/>
        <end position="582"/>
    </location>
</feature>
<dbReference type="OrthoDB" id="273181at2759"/>
<feature type="compositionally biased region" description="Basic residues" evidence="3">
    <location>
        <begin position="923"/>
        <end position="932"/>
    </location>
</feature>
<feature type="region of interest" description="Disordered" evidence="3">
    <location>
        <begin position="679"/>
        <end position="704"/>
    </location>
</feature>
<proteinExistence type="predicted"/>
<gene>
    <name evidence="6" type="ORF">FA10DRAFT_128002</name>
</gene>
<sequence>MAAVSLHPLASRDGTQSATVVSVQIPAQDDSSANLAHRHRFLTSDAAVQDRAQSSTPTLTASAGQDQESLSSSPTARSVSPIFFSEYPPRHATTAASNCQQSDYPQPQLHEQQQQQQQQQQQLLQQQQVTYGLVHHDLDQYPILDDDASPYDGYTDAASAEAWFPYGKPPAIRAMSAAQYNELHDQYINLDVPSSAVFPFLHGVDGDNQQQNLFFGAPPEGMPAPSYRGLTVVRADMPLPDQHGGRNRRRNTRASSSASLLSDLAAMSESRSRADSLATTASSSAHSYTSSRSSDGERDIDLSMPIKGACPIAASASTSSIASSATPSEQSRASSLFSGVLSDASTEASSVQGDAYKASAAAGYHARASRSRMHRNSPPVYDPQPDHSFLTSSITPSEILSPPYVADTKTNRLQPVSQNSAPSEDCYVQGPSFCQPQQSQGISLRNFKIQCSKYATISDIVIYCPAGLHEGALTLARWFREAQEACYEDRCERGLACLRYNVFVVTDPFEVFERDFHHLIAIDGSGYSRNRIDFVDRERDEMQRMSAASEIDDNVWMGCTADAPVLPDDTSSGRDSSFSLDSAPPEEANPHGFAICIEAHDGAQMPQPIQLSQASNHIGNIEAEAIFELNSKGSLQELEEDETVFDDAQSCDSCEADRGSLSLGPNGWSPECRAQKGSYRRSVAHKAGKGQSPGQGQQQKQEQQHIAPPFIYHDPGNIFHFECTSTLAGIRDLDQIIEDIVTLCVWIKKQACPPKVSNVHAQGHGLLHGSFRGVGYGRQGTNTWSPGMTRSIVSSQQQQIPRRILIHCGDGYTESSILGLAYLMYSRELSLPEAYLDLQNRCQRSFFVYGKDMIPLRRLEKRIAQEIKYHQRFAAETAEKDSTRSSKIRHSFAWSMGAGPMLEETQIPTRRSQQQQQADFRHSSRRSSHSRRNSMNSESSSHEQSVWARGLAAASGLVSGSQGPQSRKSGASCNTATPVAVTASSSTNSVNDINRASTPTPASTNGSARGSLMPQAIIDHSWFTDPRFEASFPSRILPFLYLGNLNHALNPSMLHALGITHVVSVGESALVPPQIEAASCAHARRTSGHIPPIPETRNSLWVEQQEGRISVLDLKNVSDDGIDSLRPYMHQAIEYIEQARLQGGKVLVHCRVGVSRSATICIAMVMAHLDLSMIEAFLFVRSRRMNVLTQPTLLFVWELRGFEAQLAKLKNKRAVKARRRSSMMMMSSSSSSSSSSSPASFDSNYAMKYSPDNISLADLSISTTGSGTNGRSAFSSSSSSSAASSTSSLAAARGCTQGNELRVDIGAGAGSVYGSRIIDYKKRPFGSGSLTKLPYSSAKLTHGYFSKLLSELNARYSVA</sequence>
<feature type="region of interest" description="Disordered" evidence="3">
    <location>
        <begin position="237"/>
        <end position="260"/>
    </location>
</feature>
<feature type="compositionally biased region" description="Polar residues" evidence="3">
    <location>
        <begin position="94"/>
        <end position="111"/>
    </location>
</feature>
<dbReference type="InterPro" id="IPR020422">
    <property type="entry name" value="TYR_PHOSPHATASE_DUAL_dom"/>
</dbReference>
<dbReference type="InterPro" id="IPR003595">
    <property type="entry name" value="Tyr_Pase_cat"/>
</dbReference>
<dbReference type="RefSeq" id="XP_025378143.1">
    <property type="nucleotide sequence ID" value="XM_025517961.1"/>
</dbReference>
<feature type="region of interest" description="Disordered" evidence="3">
    <location>
        <begin position="905"/>
        <end position="946"/>
    </location>
</feature>
<evidence type="ECO:0000256" key="3">
    <source>
        <dbReference type="SAM" id="MobiDB-lite"/>
    </source>
</evidence>
<feature type="region of interest" description="Disordered" evidence="3">
    <location>
        <begin position="367"/>
        <end position="393"/>
    </location>
</feature>
<feature type="region of interest" description="Disordered" evidence="3">
    <location>
        <begin position="1218"/>
        <end position="1239"/>
    </location>
</feature>
<evidence type="ECO:0000313" key="7">
    <source>
        <dbReference type="Proteomes" id="UP000245768"/>
    </source>
</evidence>
<dbReference type="InterPro" id="IPR000340">
    <property type="entry name" value="Dual-sp_phosphatase_cat-dom"/>
</dbReference>
<dbReference type="EMBL" id="KZ819636">
    <property type="protein sequence ID" value="PWN90945.1"/>
    <property type="molecule type" value="Genomic_DNA"/>
</dbReference>
<keyword evidence="1" id="KW-0378">Hydrolase</keyword>
<dbReference type="PROSITE" id="PS50054">
    <property type="entry name" value="TYR_PHOSPHATASE_DUAL"/>
    <property type="match status" value="1"/>
</dbReference>
<feature type="domain" description="Tyrosine-protein phosphatase" evidence="4">
    <location>
        <begin position="1032"/>
        <end position="1208"/>
    </location>
</feature>
<feature type="region of interest" description="Disordered" evidence="3">
    <location>
        <begin position="45"/>
        <end position="77"/>
    </location>
</feature>
<dbReference type="STRING" id="215250.A0A316YT80"/>
<feature type="compositionally biased region" description="Low complexity" evidence="3">
    <location>
        <begin position="275"/>
        <end position="293"/>
    </location>
</feature>
<feature type="compositionally biased region" description="Low complexity" evidence="3">
    <location>
        <begin position="933"/>
        <end position="945"/>
    </location>
</feature>
<dbReference type="CDD" id="cd14516">
    <property type="entry name" value="DSP_fungal_PPS1"/>
    <property type="match status" value="1"/>
</dbReference>
<dbReference type="SUPFAM" id="SSF52799">
    <property type="entry name" value="(Phosphotyrosine protein) phosphatases II"/>
    <property type="match status" value="2"/>
</dbReference>
<feature type="region of interest" description="Disordered" evidence="3">
    <location>
        <begin position="91"/>
        <end position="120"/>
    </location>
</feature>
<dbReference type="PROSITE" id="PS50056">
    <property type="entry name" value="TYR_PHOSPHATASE_2"/>
    <property type="match status" value="1"/>
</dbReference>
<dbReference type="PANTHER" id="PTHR47550:SF1">
    <property type="entry name" value="DUAL SPECIFICITY PROTEIN PHOSPHATASE PPS1"/>
    <property type="match status" value="1"/>
</dbReference>
<dbReference type="SMART" id="SM00404">
    <property type="entry name" value="PTPc_motif"/>
    <property type="match status" value="1"/>
</dbReference>